<evidence type="ECO:0000313" key="3">
    <source>
        <dbReference type="EnsemblPlants" id="OMERI02G01740.2"/>
    </source>
</evidence>
<organism evidence="3">
    <name type="scientific">Oryza meridionalis</name>
    <dbReference type="NCBI Taxonomy" id="40149"/>
    <lineage>
        <taxon>Eukaryota</taxon>
        <taxon>Viridiplantae</taxon>
        <taxon>Streptophyta</taxon>
        <taxon>Embryophyta</taxon>
        <taxon>Tracheophyta</taxon>
        <taxon>Spermatophyta</taxon>
        <taxon>Magnoliopsida</taxon>
        <taxon>Liliopsida</taxon>
        <taxon>Poales</taxon>
        <taxon>Poaceae</taxon>
        <taxon>BOP clade</taxon>
        <taxon>Oryzoideae</taxon>
        <taxon>Oryzeae</taxon>
        <taxon>Oryzinae</taxon>
        <taxon>Oryza</taxon>
    </lineage>
</organism>
<dbReference type="GO" id="GO:0005783">
    <property type="term" value="C:endoplasmic reticulum"/>
    <property type="evidence" value="ECO:0007669"/>
    <property type="project" value="UniProtKB-ARBA"/>
</dbReference>
<dbReference type="Pfam" id="PF14308">
    <property type="entry name" value="DnaJ-X"/>
    <property type="match status" value="1"/>
</dbReference>
<evidence type="ECO:0000256" key="1">
    <source>
        <dbReference type="SAM" id="MobiDB-lite"/>
    </source>
</evidence>
<dbReference type="PANTHER" id="PTHR44094:SF17">
    <property type="entry name" value="CHAPERONE PROTEIN DNAJ 10"/>
    <property type="match status" value="1"/>
</dbReference>
<reference evidence="3" key="1">
    <citation type="submission" date="2015-04" db="UniProtKB">
        <authorList>
            <consortium name="EnsemblPlants"/>
        </authorList>
    </citation>
    <scope>IDENTIFICATION</scope>
</reference>
<dbReference type="EnsemblPlants" id="OMERI02G01740.2">
    <property type="protein sequence ID" value="OMERI02G01740.2"/>
    <property type="gene ID" value="OMERI02G01740"/>
</dbReference>
<dbReference type="SMART" id="SM00271">
    <property type="entry name" value="DnaJ"/>
    <property type="match status" value="1"/>
</dbReference>
<reference evidence="3" key="2">
    <citation type="submission" date="2018-05" db="EMBL/GenBank/DDBJ databases">
        <title>OmerRS3 (Oryza meridionalis Reference Sequence Version 3).</title>
        <authorList>
            <person name="Zhang J."/>
            <person name="Kudrna D."/>
            <person name="Lee S."/>
            <person name="Talag J."/>
            <person name="Welchert J."/>
            <person name="Wing R.A."/>
        </authorList>
    </citation>
    <scope>NUCLEOTIDE SEQUENCE [LARGE SCALE GENOMIC DNA]</scope>
    <source>
        <strain evidence="3">cv. OR44</strain>
    </source>
</reference>
<dbReference type="InterPro" id="IPR026894">
    <property type="entry name" value="DnaJ_X"/>
</dbReference>
<dbReference type="Proteomes" id="UP000008021">
    <property type="component" value="Chromosome 2"/>
</dbReference>
<evidence type="ECO:0000313" key="4">
    <source>
        <dbReference type="Proteomes" id="UP000008021"/>
    </source>
</evidence>
<feature type="domain" description="J" evidence="2">
    <location>
        <begin position="6"/>
        <end position="51"/>
    </location>
</feature>
<protein>
    <recommendedName>
        <fullName evidence="2">J domain-containing protein</fullName>
    </recommendedName>
</protein>
<dbReference type="SUPFAM" id="SSF46565">
    <property type="entry name" value="Chaperone J-domain"/>
    <property type="match status" value="1"/>
</dbReference>
<dbReference type="InterPro" id="IPR052423">
    <property type="entry name" value="EMIR"/>
</dbReference>
<name>A0A0E0CED8_9ORYZ</name>
<proteinExistence type="predicted"/>
<dbReference type="Gene3D" id="1.10.287.110">
    <property type="entry name" value="DnaJ domain"/>
    <property type="match status" value="2"/>
</dbReference>
<dbReference type="eggNOG" id="KOG0691">
    <property type="taxonomic scope" value="Eukaryota"/>
</dbReference>
<dbReference type="Gramene" id="OMERI02G01740.2">
    <property type="protein sequence ID" value="OMERI02G01740.2"/>
    <property type="gene ID" value="OMERI02G01740"/>
</dbReference>
<dbReference type="PANTHER" id="PTHR44094">
    <property type="entry name" value="DNAJ HEAT SHOCK N-TERMINAL DOMAIN-CONTAINING PROTEIN"/>
    <property type="match status" value="1"/>
</dbReference>
<dbReference type="InterPro" id="IPR036869">
    <property type="entry name" value="J_dom_sf"/>
</dbReference>
<dbReference type="AlphaFoldDB" id="A0A0E0CED8"/>
<dbReference type="InterPro" id="IPR001623">
    <property type="entry name" value="DnaJ_domain"/>
</dbReference>
<feature type="region of interest" description="Disordered" evidence="1">
    <location>
        <begin position="286"/>
        <end position="358"/>
    </location>
</feature>
<dbReference type="PROSITE" id="PS50076">
    <property type="entry name" value="DNAJ_2"/>
    <property type="match status" value="1"/>
</dbReference>
<evidence type="ECO:0000259" key="2">
    <source>
        <dbReference type="PROSITE" id="PS50076"/>
    </source>
</evidence>
<accession>A0A0E0CED8</accession>
<feature type="compositionally biased region" description="Pro residues" evidence="1">
    <location>
        <begin position="314"/>
        <end position="324"/>
    </location>
</feature>
<dbReference type="CDD" id="cd06257">
    <property type="entry name" value="DnaJ"/>
    <property type="match status" value="1"/>
</dbReference>
<keyword evidence="4" id="KW-1185">Reference proteome</keyword>
<sequence length="358" mass="40004">MVKETGYYDVLGVSPTATESEIKKAYYMKALGEAYQVLSDPTQRQAYDAHGKSGISTEGIIDPAAIFAMLFGSELFEDYIGQLAMASMASLDNFGEDEHIDTRREEKLADILKNRLHIYVQGNKEEFVQLAQAEVTRLSNAAYGTVMLNTIGYVYSRQAAKELGKKAIFLGVPFVAEWFRDKGHFIKSQVTAAAGAIALMQLQEDLKKYLSAEGHYTEEELEMFMQNHKKVMVDSLWKLNVADIEATLSRVLQDGSVRREELRARAKGLKTLGKIFQRVKLNNDEGEASDMRNIDNMDDNDGSSPDTSPRREPPYNPIPNPPHAQSPYVEAPQFGGTYYPFNFPMPTAPPGAQRDPIP</sequence>